<dbReference type="EMBL" id="UZAH01026684">
    <property type="protein sequence ID" value="VDO84146.1"/>
    <property type="molecule type" value="Genomic_DNA"/>
</dbReference>
<evidence type="ECO:0000313" key="2">
    <source>
        <dbReference type="EMBL" id="VDO84146.1"/>
    </source>
</evidence>
<feature type="region of interest" description="Disordered" evidence="1">
    <location>
        <begin position="1"/>
        <end position="22"/>
    </location>
</feature>
<feature type="compositionally biased region" description="Acidic residues" evidence="1">
    <location>
        <begin position="1"/>
        <end position="19"/>
    </location>
</feature>
<evidence type="ECO:0000313" key="4">
    <source>
        <dbReference type="WBParaSite" id="HPBE_0001021001-mRNA-1"/>
    </source>
</evidence>
<dbReference type="AlphaFoldDB" id="A0A183FR01"/>
<proteinExistence type="predicted"/>
<gene>
    <name evidence="2" type="ORF">HPBE_LOCUS10211</name>
</gene>
<dbReference type="Proteomes" id="UP000050761">
    <property type="component" value="Unassembled WGS sequence"/>
</dbReference>
<reference evidence="4" key="2">
    <citation type="submission" date="2019-09" db="UniProtKB">
        <authorList>
            <consortium name="WormBaseParasite"/>
        </authorList>
    </citation>
    <scope>IDENTIFICATION</scope>
</reference>
<accession>A0A183FR01</accession>
<dbReference type="OrthoDB" id="5859781at2759"/>
<dbReference type="WBParaSite" id="HPBE_0001021001-mRNA-1">
    <property type="protein sequence ID" value="HPBE_0001021001-mRNA-1"/>
    <property type="gene ID" value="HPBE_0001021001"/>
</dbReference>
<keyword evidence="3" id="KW-1185">Reference proteome</keyword>
<evidence type="ECO:0000313" key="3">
    <source>
        <dbReference type="Proteomes" id="UP000050761"/>
    </source>
</evidence>
<accession>A0A3P7Y8V9</accession>
<organism evidence="3 4">
    <name type="scientific">Heligmosomoides polygyrus</name>
    <name type="common">Parasitic roundworm</name>
    <dbReference type="NCBI Taxonomy" id="6339"/>
    <lineage>
        <taxon>Eukaryota</taxon>
        <taxon>Metazoa</taxon>
        <taxon>Ecdysozoa</taxon>
        <taxon>Nematoda</taxon>
        <taxon>Chromadorea</taxon>
        <taxon>Rhabditida</taxon>
        <taxon>Rhabditina</taxon>
        <taxon>Rhabditomorpha</taxon>
        <taxon>Strongyloidea</taxon>
        <taxon>Heligmosomidae</taxon>
        <taxon>Heligmosomoides</taxon>
    </lineage>
</organism>
<name>A0A183FR01_HELPZ</name>
<sequence>MDAVNEYEAEEGDNDDVPDSDVIRRQNHKLLLKQEKDREHLEIVKLQDRLLADGDLGGPETNRTFRLKLREDVAFPDSVADDAEVPEEELEDNVSQAHARRVEAIKWFMEHEEEQCVDKDEDDIFDVAARSVCISTELPINGACKAPRSLLGQASLANAIKEVVGK</sequence>
<reference evidence="2 3" key="1">
    <citation type="submission" date="2018-11" db="EMBL/GenBank/DDBJ databases">
        <authorList>
            <consortium name="Pathogen Informatics"/>
        </authorList>
    </citation>
    <scope>NUCLEOTIDE SEQUENCE [LARGE SCALE GENOMIC DNA]</scope>
</reference>
<protein>
    <submittedName>
        <fullName evidence="4">MFAP1 domain-containing protein</fullName>
    </submittedName>
</protein>
<evidence type="ECO:0000256" key="1">
    <source>
        <dbReference type="SAM" id="MobiDB-lite"/>
    </source>
</evidence>